<dbReference type="InterPro" id="IPR013658">
    <property type="entry name" value="SGL"/>
</dbReference>
<dbReference type="Proteomes" id="UP000741013">
    <property type="component" value="Unassembled WGS sequence"/>
</dbReference>
<reference evidence="6 7" key="1">
    <citation type="submission" date="2021-03" db="EMBL/GenBank/DDBJ databases">
        <title>Sequencing the genomes of 1000 actinobacteria strains.</title>
        <authorList>
            <person name="Klenk H.-P."/>
        </authorList>
    </citation>
    <scope>NUCLEOTIDE SEQUENCE [LARGE SCALE GENOMIC DNA]</scope>
    <source>
        <strain evidence="6 7">DSM 45510</strain>
    </source>
</reference>
<dbReference type="Gene3D" id="2.120.10.30">
    <property type="entry name" value="TolB, C-terminal domain"/>
    <property type="match status" value="2"/>
</dbReference>
<evidence type="ECO:0000256" key="4">
    <source>
        <dbReference type="SAM" id="SignalP"/>
    </source>
</evidence>
<feature type="region of interest" description="Disordered" evidence="3">
    <location>
        <begin position="355"/>
        <end position="376"/>
    </location>
</feature>
<organism evidence="6 7">
    <name type="scientific">Amycolatopsis magusensis</name>
    <dbReference type="NCBI Taxonomy" id="882444"/>
    <lineage>
        <taxon>Bacteria</taxon>
        <taxon>Bacillati</taxon>
        <taxon>Actinomycetota</taxon>
        <taxon>Actinomycetes</taxon>
        <taxon>Pseudonocardiales</taxon>
        <taxon>Pseudonocardiaceae</taxon>
        <taxon>Amycolatopsis</taxon>
    </lineage>
</organism>
<dbReference type="PANTHER" id="PTHR47572:SF4">
    <property type="entry name" value="LACTONASE DRP35"/>
    <property type="match status" value="1"/>
</dbReference>
<dbReference type="SUPFAM" id="SSF63829">
    <property type="entry name" value="Calcium-dependent phosphotriesterase"/>
    <property type="match status" value="1"/>
</dbReference>
<keyword evidence="7" id="KW-1185">Reference proteome</keyword>
<dbReference type="InterPro" id="IPR011042">
    <property type="entry name" value="6-blade_b-propeller_TolB-like"/>
</dbReference>
<keyword evidence="2" id="KW-0378">Hydrolase</keyword>
<evidence type="ECO:0000256" key="3">
    <source>
        <dbReference type="SAM" id="MobiDB-lite"/>
    </source>
</evidence>
<evidence type="ECO:0000313" key="7">
    <source>
        <dbReference type="Proteomes" id="UP000741013"/>
    </source>
</evidence>
<feature type="signal peptide" evidence="4">
    <location>
        <begin position="1"/>
        <end position="21"/>
    </location>
</feature>
<dbReference type="Pfam" id="PF08450">
    <property type="entry name" value="SGL"/>
    <property type="match status" value="1"/>
</dbReference>
<accession>A0ABS4PJW9</accession>
<feature type="domain" description="SMP-30/Gluconolactonase/LRE-like region" evidence="5">
    <location>
        <begin position="96"/>
        <end position="318"/>
    </location>
</feature>
<protein>
    <submittedName>
        <fullName evidence="6">Sugar lactone lactonase YvrE</fullName>
    </submittedName>
</protein>
<evidence type="ECO:0000256" key="1">
    <source>
        <dbReference type="ARBA" id="ARBA00008853"/>
    </source>
</evidence>
<sequence>MRRSLVLLTTMAAAAVTLGGAAVGEKPGGGQVVPNPDAQFATVFANPLGLEGLTSDQHGNLYSPGRGGNPSCPVFKVPSQGGEAKIVGTLPSPCSPAGLTFDSAGRLYVANADKVYAFTPDEQQPPAAEVFASGVPGANGVAFDRRGDLWISDGTTGQGRVWRAGQDGVPTEVFRVQPIANEVNLVDGVGGVGRDVRALPPGTVTITPTGRAAANTEGSQHLVANGLAFAKDGSLLVADTARGALWRVSLDSKGNLRSATGCDTTFTPNTLCLDNIKVAHPYLEGADGITLDQRGNVWVAVNERNSVAVVTTGGKVVEYFRNGPDPASRLRNTGPLEFPTSPVLLPGGKLCLAHSDGGRRDNFPPTGGEVGADKPNRAKLSCLTEAVS</sequence>
<evidence type="ECO:0000313" key="6">
    <source>
        <dbReference type="EMBL" id="MBP2179719.1"/>
    </source>
</evidence>
<evidence type="ECO:0000256" key="2">
    <source>
        <dbReference type="ARBA" id="ARBA00022801"/>
    </source>
</evidence>
<dbReference type="PANTHER" id="PTHR47572">
    <property type="entry name" value="LIPOPROTEIN-RELATED"/>
    <property type="match status" value="1"/>
</dbReference>
<comment type="similarity">
    <text evidence="1">Belongs to the SMP-30/CGR1 family.</text>
</comment>
<feature type="chain" id="PRO_5046543793" evidence="4">
    <location>
        <begin position="22"/>
        <end position="388"/>
    </location>
</feature>
<evidence type="ECO:0000259" key="5">
    <source>
        <dbReference type="Pfam" id="PF08450"/>
    </source>
</evidence>
<dbReference type="RefSeq" id="WP_209663399.1">
    <property type="nucleotide sequence ID" value="NZ_JAGGMS010000001.1"/>
</dbReference>
<keyword evidence="4" id="KW-0732">Signal</keyword>
<dbReference type="EMBL" id="JAGGMS010000001">
    <property type="protein sequence ID" value="MBP2179719.1"/>
    <property type="molecule type" value="Genomic_DNA"/>
</dbReference>
<name>A0ABS4PJW9_9PSEU</name>
<gene>
    <name evidence="6" type="ORF">JOM49_001245</name>
</gene>
<proteinExistence type="inferred from homology"/>
<comment type="caution">
    <text evidence="6">The sequence shown here is derived from an EMBL/GenBank/DDBJ whole genome shotgun (WGS) entry which is preliminary data.</text>
</comment>
<dbReference type="InterPro" id="IPR051262">
    <property type="entry name" value="SMP-30/CGR1_Lactonase"/>
</dbReference>